<accession>K1PD68</accession>
<protein>
    <submittedName>
        <fullName evidence="1">Uncharacterized protein</fullName>
    </submittedName>
</protein>
<dbReference type="AlphaFoldDB" id="K1PD68"/>
<dbReference type="EMBL" id="JH816264">
    <property type="protein sequence ID" value="EKC21797.1"/>
    <property type="molecule type" value="Genomic_DNA"/>
</dbReference>
<dbReference type="InParanoid" id="K1PD68"/>
<sequence>MSWSLESSENGIFLLINGLRALDLNGTAIGSIETAKPGRNATEIWISDPSEFKEEHLHEKTLYTLGGNHVIQAIKRAIEEEPTNAGLDRYK</sequence>
<reference evidence="1" key="1">
    <citation type="journal article" date="2012" name="Nature">
        <title>The oyster genome reveals stress adaptation and complexity of shell formation.</title>
        <authorList>
            <person name="Zhang G."/>
            <person name="Fang X."/>
            <person name="Guo X."/>
            <person name="Li L."/>
            <person name="Luo R."/>
            <person name="Xu F."/>
            <person name="Yang P."/>
            <person name="Zhang L."/>
            <person name="Wang X."/>
            <person name="Qi H."/>
            <person name="Xiong Z."/>
            <person name="Que H."/>
            <person name="Xie Y."/>
            <person name="Holland P.W."/>
            <person name="Paps J."/>
            <person name="Zhu Y."/>
            <person name="Wu F."/>
            <person name="Chen Y."/>
            <person name="Wang J."/>
            <person name="Peng C."/>
            <person name="Meng J."/>
            <person name="Yang L."/>
            <person name="Liu J."/>
            <person name="Wen B."/>
            <person name="Zhang N."/>
            <person name="Huang Z."/>
            <person name="Zhu Q."/>
            <person name="Feng Y."/>
            <person name="Mount A."/>
            <person name="Hedgecock D."/>
            <person name="Xu Z."/>
            <person name="Liu Y."/>
            <person name="Domazet-Loso T."/>
            <person name="Du Y."/>
            <person name="Sun X."/>
            <person name="Zhang S."/>
            <person name="Liu B."/>
            <person name="Cheng P."/>
            <person name="Jiang X."/>
            <person name="Li J."/>
            <person name="Fan D."/>
            <person name="Wang W."/>
            <person name="Fu W."/>
            <person name="Wang T."/>
            <person name="Wang B."/>
            <person name="Zhang J."/>
            <person name="Peng Z."/>
            <person name="Li Y."/>
            <person name="Li N."/>
            <person name="Wang J."/>
            <person name="Chen M."/>
            <person name="He Y."/>
            <person name="Tan F."/>
            <person name="Song X."/>
            <person name="Zheng Q."/>
            <person name="Huang R."/>
            <person name="Yang H."/>
            <person name="Du X."/>
            <person name="Chen L."/>
            <person name="Yang M."/>
            <person name="Gaffney P.M."/>
            <person name="Wang S."/>
            <person name="Luo L."/>
            <person name="She Z."/>
            <person name="Ming Y."/>
            <person name="Huang W."/>
            <person name="Zhang S."/>
            <person name="Huang B."/>
            <person name="Zhang Y."/>
            <person name="Qu T."/>
            <person name="Ni P."/>
            <person name="Miao G."/>
            <person name="Wang J."/>
            <person name="Wang Q."/>
            <person name="Steinberg C.E."/>
            <person name="Wang H."/>
            <person name="Li N."/>
            <person name="Qian L."/>
            <person name="Zhang G."/>
            <person name="Li Y."/>
            <person name="Yang H."/>
            <person name="Liu X."/>
            <person name="Wang J."/>
            <person name="Yin Y."/>
            <person name="Wang J."/>
        </authorList>
    </citation>
    <scope>NUCLEOTIDE SEQUENCE [LARGE SCALE GENOMIC DNA]</scope>
    <source>
        <strain evidence="1">05x7-T-G4-1.051#20</strain>
    </source>
</reference>
<evidence type="ECO:0000313" key="1">
    <source>
        <dbReference type="EMBL" id="EKC21797.1"/>
    </source>
</evidence>
<gene>
    <name evidence="1" type="ORF">CGI_10003325</name>
</gene>
<name>K1PD68_MAGGI</name>
<organism evidence="1">
    <name type="scientific">Magallana gigas</name>
    <name type="common">Pacific oyster</name>
    <name type="synonym">Crassostrea gigas</name>
    <dbReference type="NCBI Taxonomy" id="29159"/>
    <lineage>
        <taxon>Eukaryota</taxon>
        <taxon>Metazoa</taxon>
        <taxon>Spiralia</taxon>
        <taxon>Lophotrochozoa</taxon>
        <taxon>Mollusca</taxon>
        <taxon>Bivalvia</taxon>
        <taxon>Autobranchia</taxon>
        <taxon>Pteriomorphia</taxon>
        <taxon>Ostreida</taxon>
        <taxon>Ostreoidea</taxon>
        <taxon>Ostreidae</taxon>
        <taxon>Magallana</taxon>
    </lineage>
</organism>
<dbReference type="HOGENOM" id="CLU_2429195_0_0_1"/>
<proteinExistence type="predicted"/>